<evidence type="ECO:0000256" key="1">
    <source>
        <dbReference type="SAM" id="MobiDB-lite"/>
    </source>
</evidence>
<gene>
    <name evidence="2" type="ORF">KG103_18345</name>
</gene>
<sequence length="399" mass="41488">MNRRDAANLTIAVVVVAAVLVLGGSLSGLWASPAGSPVPGAAPHDAAATPVATVRAPPGSPAPPGSGTTSARRLADLPAGTLDPAGFPVRRVEQALLVADVGADSLAAIDAATGQWVTTGVLPPIGDPLLLSPDGRSLVTLTYRGSTVRVETLELLTGAVREVPAGVPPPPGDSECRVDGVAWAPDGGHLGVVATCMTFDMTSDGEPREPDYEAVVLEVEVRTGASRVVERVPEASPLEAYPSYSPDGALFAYGIGRPLPAPGWVDESWFGVRVIGVHDDRPAREWVNTHMAYGDPWRDAGTLLVWDELADPGSTDDYLLLDTSTGTQAPYGVDRLTNTLGFVGGSLLATRTGWLQEPDPCPVALCTVDLDSGVVAPWLELPEREDVGWLGVARDLVGP</sequence>
<dbReference type="Proteomes" id="UP000677804">
    <property type="component" value="Chromosome"/>
</dbReference>
<keyword evidence="3" id="KW-1185">Reference proteome</keyword>
<accession>A0ABX8D4E9</accession>
<name>A0ABX8D4E9_9CELL</name>
<dbReference type="InterPro" id="IPR015943">
    <property type="entry name" value="WD40/YVTN_repeat-like_dom_sf"/>
</dbReference>
<organism evidence="2 3">
    <name type="scientific">Cellulomonas wangleii</name>
    <dbReference type="NCBI Taxonomy" id="2816956"/>
    <lineage>
        <taxon>Bacteria</taxon>
        <taxon>Bacillati</taxon>
        <taxon>Actinomycetota</taxon>
        <taxon>Actinomycetes</taxon>
        <taxon>Micrococcales</taxon>
        <taxon>Cellulomonadaceae</taxon>
        <taxon>Cellulomonas</taxon>
    </lineage>
</organism>
<dbReference type="Gene3D" id="2.130.10.10">
    <property type="entry name" value="YVTN repeat-like/Quinoprotein amine dehydrogenase"/>
    <property type="match status" value="1"/>
</dbReference>
<reference evidence="2 3" key="1">
    <citation type="submission" date="2021-05" db="EMBL/GenBank/DDBJ databases">
        <title>Novel species in genus Cellulomonas.</title>
        <authorList>
            <person name="Zhang G."/>
        </authorList>
    </citation>
    <scope>NUCLEOTIDE SEQUENCE [LARGE SCALE GENOMIC DNA]</scope>
    <source>
        <strain evidence="3">zg-ZUI222</strain>
    </source>
</reference>
<protein>
    <submittedName>
        <fullName evidence="2">Uncharacterized protein</fullName>
    </submittedName>
</protein>
<proteinExistence type="predicted"/>
<feature type="region of interest" description="Disordered" evidence="1">
    <location>
        <begin position="37"/>
        <end position="72"/>
    </location>
</feature>
<dbReference type="SUPFAM" id="SSF82171">
    <property type="entry name" value="DPP6 N-terminal domain-like"/>
    <property type="match status" value="1"/>
</dbReference>
<evidence type="ECO:0000313" key="2">
    <source>
        <dbReference type="EMBL" id="QVI62334.1"/>
    </source>
</evidence>
<dbReference type="EMBL" id="CP074405">
    <property type="protein sequence ID" value="QVI62334.1"/>
    <property type="molecule type" value="Genomic_DNA"/>
</dbReference>
<feature type="compositionally biased region" description="Low complexity" evidence="1">
    <location>
        <begin position="37"/>
        <end position="57"/>
    </location>
</feature>
<dbReference type="RefSeq" id="WP_207340000.1">
    <property type="nucleotide sequence ID" value="NZ_CP074405.1"/>
</dbReference>
<evidence type="ECO:0000313" key="3">
    <source>
        <dbReference type="Proteomes" id="UP000677804"/>
    </source>
</evidence>